<dbReference type="CDD" id="cd06222">
    <property type="entry name" value="RNase_H_like"/>
    <property type="match status" value="1"/>
</dbReference>
<evidence type="ECO:0000259" key="2">
    <source>
        <dbReference type="Pfam" id="PF13456"/>
    </source>
</evidence>
<comment type="caution">
    <text evidence="3">The sequence shown here is derived from an EMBL/GenBank/DDBJ whole genome shotgun (WGS) entry which is preliminary data.</text>
</comment>
<dbReference type="GO" id="GO:0004523">
    <property type="term" value="F:RNA-DNA hybrid ribonuclease activity"/>
    <property type="evidence" value="ECO:0007669"/>
    <property type="project" value="InterPro"/>
</dbReference>
<keyword evidence="1" id="KW-1133">Transmembrane helix</keyword>
<dbReference type="Pfam" id="PF13456">
    <property type="entry name" value="RVT_3"/>
    <property type="match status" value="1"/>
</dbReference>
<dbReference type="AlphaFoldDB" id="A0AAD9WUX8"/>
<dbReference type="PANTHER" id="PTHR47074:SF11">
    <property type="entry name" value="REVERSE TRANSCRIPTASE-LIKE PROTEIN"/>
    <property type="match status" value="1"/>
</dbReference>
<feature type="transmembrane region" description="Helical" evidence="1">
    <location>
        <begin position="16"/>
        <end position="39"/>
    </location>
</feature>
<keyword evidence="1" id="KW-0472">Membrane</keyword>
<dbReference type="InterPro" id="IPR044730">
    <property type="entry name" value="RNase_H-like_dom_plant"/>
</dbReference>
<evidence type="ECO:0000313" key="3">
    <source>
        <dbReference type="EMBL" id="KAK2643397.1"/>
    </source>
</evidence>
<gene>
    <name evidence="3" type="ORF">Ddye_025160</name>
</gene>
<dbReference type="EMBL" id="JANJYI010000007">
    <property type="protein sequence ID" value="KAK2643397.1"/>
    <property type="molecule type" value="Genomic_DNA"/>
</dbReference>
<reference evidence="3" key="1">
    <citation type="journal article" date="2023" name="Plant J.">
        <title>Genome sequences and population genomics provide insights into the demographic history, inbreeding, and mutation load of two 'living fossil' tree species of Dipteronia.</title>
        <authorList>
            <person name="Feng Y."/>
            <person name="Comes H.P."/>
            <person name="Chen J."/>
            <person name="Zhu S."/>
            <person name="Lu R."/>
            <person name="Zhang X."/>
            <person name="Li P."/>
            <person name="Qiu J."/>
            <person name="Olsen K.M."/>
            <person name="Qiu Y."/>
        </authorList>
    </citation>
    <scope>NUCLEOTIDE SEQUENCE</scope>
    <source>
        <strain evidence="3">KIB01</strain>
    </source>
</reference>
<proteinExistence type="predicted"/>
<dbReference type="PANTHER" id="PTHR47074">
    <property type="entry name" value="BNAC02G40300D PROTEIN"/>
    <property type="match status" value="1"/>
</dbReference>
<dbReference type="InterPro" id="IPR002156">
    <property type="entry name" value="RNaseH_domain"/>
</dbReference>
<accession>A0AAD9WUX8</accession>
<protein>
    <recommendedName>
        <fullName evidence="2">RNase H type-1 domain-containing protein</fullName>
    </recommendedName>
</protein>
<dbReference type="InterPro" id="IPR052929">
    <property type="entry name" value="RNase_H-like_EbsB-rel"/>
</dbReference>
<organism evidence="3 4">
    <name type="scientific">Dipteronia dyeriana</name>
    <dbReference type="NCBI Taxonomy" id="168575"/>
    <lineage>
        <taxon>Eukaryota</taxon>
        <taxon>Viridiplantae</taxon>
        <taxon>Streptophyta</taxon>
        <taxon>Embryophyta</taxon>
        <taxon>Tracheophyta</taxon>
        <taxon>Spermatophyta</taxon>
        <taxon>Magnoliopsida</taxon>
        <taxon>eudicotyledons</taxon>
        <taxon>Gunneridae</taxon>
        <taxon>Pentapetalae</taxon>
        <taxon>rosids</taxon>
        <taxon>malvids</taxon>
        <taxon>Sapindales</taxon>
        <taxon>Sapindaceae</taxon>
        <taxon>Hippocastanoideae</taxon>
        <taxon>Acereae</taxon>
        <taxon>Dipteronia</taxon>
    </lineage>
</organism>
<keyword evidence="1" id="KW-0812">Transmembrane</keyword>
<name>A0AAD9WUX8_9ROSI</name>
<evidence type="ECO:0000256" key="1">
    <source>
        <dbReference type="SAM" id="Phobius"/>
    </source>
</evidence>
<dbReference type="Proteomes" id="UP001280121">
    <property type="component" value="Unassembled WGS sequence"/>
</dbReference>
<feature type="domain" description="RNase H type-1" evidence="2">
    <location>
        <begin position="8"/>
        <end position="97"/>
    </location>
</feature>
<sequence length="121" mass="12651">MATNAQRMVARYSPQVAVVVAILWGIELAIDTGLVFVVIESDALGAVNLIKSRGQNAADIGIVIDDIVSRISSLVGGSVVYASRKANFVAYILSRMAMTNCKGSFLDGGLPSKCGEVFIGG</sequence>
<keyword evidence="4" id="KW-1185">Reference proteome</keyword>
<dbReference type="GO" id="GO:0003676">
    <property type="term" value="F:nucleic acid binding"/>
    <property type="evidence" value="ECO:0007669"/>
    <property type="project" value="InterPro"/>
</dbReference>
<evidence type="ECO:0000313" key="4">
    <source>
        <dbReference type="Proteomes" id="UP001280121"/>
    </source>
</evidence>